<evidence type="ECO:0000313" key="2">
    <source>
        <dbReference type="EMBL" id="MBX43454.1"/>
    </source>
</evidence>
<name>A0A2P2NM22_RHIMU</name>
<accession>A0A2P2NM22</accession>
<organism evidence="2">
    <name type="scientific">Rhizophora mucronata</name>
    <name type="common">Asiatic mangrove</name>
    <dbReference type="NCBI Taxonomy" id="61149"/>
    <lineage>
        <taxon>Eukaryota</taxon>
        <taxon>Viridiplantae</taxon>
        <taxon>Streptophyta</taxon>
        <taxon>Embryophyta</taxon>
        <taxon>Tracheophyta</taxon>
        <taxon>Spermatophyta</taxon>
        <taxon>Magnoliopsida</taxon>
        <taxon>eudicotyledons</taxon>
        <taxon>Gunneridae</taxon>
        <taxon>Pentapetalae</taxon>
        <taxon>rosids</taxon>
        <taxon>fabids</taxon>
        <taxon>Malpighiales</taxon>
        <taxon>Rhizophoraceae</taxon>
        <taxon>Rhizophora</taxon>
    </lineage>
</organism>
<protein>
    <submittedName>
        <fullName evidence="2">Uncharacterized protein</fullName>
    </submittedName>
</protein>
<feature type="signal peptide" evidence="1">
    <location>
        <begin position="1"/>
        <end position="16"/>
    </location>
</feature>
<reference evidence="2" key="1">
    <citation type="submission" date="2018-02" db="EMBL/GenBank/DDBJ databases">
        <title>Rhizophora mucronata_Transcriptome.</title>
        <authorList>
            <person name="Meera S.P."/>
            <person name="Sreeshan A."/>
            <person name="Augustine A."/>
        </authorList>
    </citation>
    <scope>NUCLEOTIDE SEQUENCE</scope>
    <source>
        <tissue evidence="2">Leaf</tissue>
    </source>
</reference>
<feature type="chain" id="PRO_5015199803" evidence="1">
    <location>
        <begin position="17"/>
        <end position="35"/>
    </location>
</feature>
<proteinExistence type="predicted"/>
<dbReference type="EMBL" id="GGEC01062970">
    <property type="protein sequence ID" value="MBX43454.1"/>
    <property type="molecule type" value="Transcribed_RNA"/>
</dbReference>
<dbReference type="AlphaFoldDB" id="A0A2P2NM22"/>
<evidence type="ECO:0000256" key="1">
    <source>
        <dbReference type="SAM" id="SignalP"/>
    </source>
</evidence>
<sequence length="35" mass="4009">MAFLAFSVFLDSFVESGEVWPGKPYFFQREGCMGK</sequence>
<keyword evidence="1" id="KW-0732">Signal</keyword>